<dbReference type="AlphaFoldDB" id="Q8EUP4"/>
<dbReference type="CDD" id="cd06261">
    <property type="entry name" value="TM_PBP2"/>
    <property type="match status" value="1"/>
</dbReference>
<dbReference type="RefSeq" id="WP_011077697.1">
    <property type="nucleotide sequence ID" value="NC_004432.1"/>
</dbReference>
<dbReference type="GO" id="GO:0055085">
    <property type="term" value="P:transmembrane transport"/>
    <property type="evidence" value="ECO:0007669"/>
    <property type="project" value="InterPro"/>
</dbReference>
<dbReference type="SUPFAM" id="SSF161098">
    <property type="entry name" value="MetI-like"/>
    <property type="match status" value="1"/>
</dbReference>
<dbReference type="InterPro" id="IPR050366">
    <property type="entry name" value="BP-dependent_transpt_permease"/>
</dbReference>
<keyword evidence="5" id="KW-0571">Peptide transport</keyword>
<evidence type="ECO:0000256" key="1">
    <source>
        <dbReference type="ARBA" id="ARBA00004651"/>
    </source>
</evidence>
<dbReference type="GO" id="GO:0015031">
    <property type="term" value="P:protein transport"/>
    <property type="evidence" value="ECO:0007669"/>
    <property type="project" value="UniProtKB-KW"/>
</dbReference>
<dbReference type="InParanoid" id="Q8EUP4"/>
<dbReference type="KEGG" id="mpe:MYPE8770"/>
<keyword evidence="6" id="KW-0653">Protein transport</keyword>
<dbReference type="Pfam" id="PF12911">
    <property type="entry name" value="OppC_N"/>
    <property type="match status" value="1"/>
</dbReference>
<protein>
    <submittedName>
        <fullName evidence="12">Oligopeptide ABC transporter permease protein</fullName>
    </submittedName>
</protein>
<dbReference type="PANTHER" id="PTHR43386:SF24">
    <property type="entry name" value="OLIGOPEPTIDE TRANSPORT SYSTEM PERMEASE PROTEIN AMID"/>
    <property type="match status" value="1"/>
</dbReference>
<evidence type="ECO:0000256" key="10">
    <source>
        <dbReference type="RuleBase" id="RU363032"/>
    </source>
</evidence>
<feature type="transmembrane region" description="Helical" evidence="10">
    <location>
        <begin position="256"/>
        <end position="279"/>
    </location>
</feature>
<dbReference type="Gene3D" id="1.10.3720.10">
    <property type="entry name" value="MetI-like"/>
    <property type="match status" value="1"/>
</dbReference>
<feature type="transmembrane region" description="Helical" evidence="10">
    <location>
        <begin position="347"/>
        <end position="372"/>
    </location>
</feature>
<dbReference type="HOGENOM" id="CLU_028518_1_0_14"/>
<dbReference type="GO" id="GO:0015833">
    <property type="term" value="P:peptide transport"/>
    <property type="evidence" value="ECO:0007669"/>
    <property type="project" value="UniProtKB-KW"/>
</dbReference>
<evidence type="ECO:0000256" key="5">
    <source>
        <dbReference type="ARBA" id="ARBA00022856"/>
    </source>
</evidence>
<dbReference type="PANTHER" id="PTHR43386">
    <property type="entry name" value="OLIGOPEPTIDE TRANSPORT SYSTEM PERMEASE PROTEIN APPC"/>
    <property type="match status" value="1"/>
</dbReference>
<evidence type="ECO:0000259" key="11">
    <source>
        <dbReference type="PROSITE" id="PS50928"/>
    </source>
</evidence>
<evidence type="ECO:0000256" key="4">
    <source>
        <dbReference type="ARBA" id="ARBA00022692"/>
    </source>
</evidence>
<evidence type="ECO:0000313" key="13">
    <source>
        <dbReference type="Proteomes" id="UP000002522"/>
    </source>
</evidence>
<dbReference type="Proteomes" id="UP000002522">
    <property type="component" value="Chromosome"/>
</dbReference>
<feature type="domain" description="ABC transmembrane type-1" evidence="11">
    <location>
        <begin position="182"/>
        <end position="378"/>
    </location>
</feature>
<organism evidence="12 13">
    <name type="scientific">Malacoplasma penetrans (strain HF-2)</name>
    <name type="common">Mycoplasma penetrans</name>
    <dbReference type="NCBI Taxonomy" id="272633"/>
    <lineage>
        <taxon>Bacteria</taxon>
        <taxon>Bacillati</taxon>
        <taxon>Mycoplasmatota</taxon>
        <taxon>Mycoplasmoidales</taxon>
        <taxon>Mycoplasmoidaceae</taxon>
        <taxon>Malacoplasma</taxon>
    </lineage>
</organism>
<proteinExistence type="inferred from homology"/>
<evidence type="ECO:0000256" key="6">
    <source>
        <dbReference type="ARBA" id="ARBA00022927"/>
    </source>
</evidence>
<sequence>MNLKNNKLKSIPELDFEVTEKDFARVDIYKLNRTDQVVGKPSKYLLDIIKRFASNKWALFFLVIFLLIILLAIFAPIISSAMGYSAYLPLAENADSALIANLPARVLGSNPTMTIYNATDSFVKQLKETYKITILSKEDWIPGVAYKVTYLPYSYGPISNFYPVLGTDGSGIDIWTRLWTAVRISLVLAFLVAIASVAIGVVYGSIAGAFAGKAVDTVMMRFVEIISGVPSIVWLLILGIVLVGDTESAGTSINNSVLAVSLIFILWFSPAISTRTYILKTKDVEYVQATRTLGGSQARIIFSHMLPVIAGRIAVIFVNLIPTVIFYESSLVFLGLKPTSDLGLGVMLYEAYSISNIAQIVSPIVVFALFTISSQIIANALNDAIDPRVVGR</sequence>
<dbReference type="GO" id="GO:0005886">
    <property type="term" value="C:plasma membrane"/>
    <property type="evidence" value="ECO:0007669"/>
    <property type="project" value="UniProtKB-SubCell"/>
</dbReference>
<comment type="similarity">
    <text evidence="9">Belongs to the binding-protein-dependent transport system permease family. OppBC subfamily.</text>
</comment>
<keyword evidence="7 10" id="KW-1133">Transmembrane helix</keyword>
<dbReference type="eggNOG" id="COG1173">
    <property type="taxonomic scope" value="Bacteria"/>
</dbReference>
<keyword evidence="3" id="KW-1003">Cell membrane</keyword>
<evidence type="ECO:0000256" key="8">
    <source>
        <dbReference type="ARBA" id="ARBA00023136"/>
    </source>
</evidence>
<feature type="transmembrane region" description="Helical" evidence="10">
    <location>
        <begin position="57"/>
        <end position="78"/>
    </location>
</feature>
<reference evidence="12 13" key="1">
    <citation type="journal article" date="2002" name="Nucleic Acids Res.">
        <title>The complete genomic sequence of Mycoplasma penetrans, an intracellular bacterial pathogen in humans.</title>
        <authorList>
            <person name="Sasaki Y."/>
            <person name="Ishikawa J."/>
            <person name="Yamashita A."/>
            <person name="Oshima K."/>
            <person name="Kenri T."/>
            <person name="Furuya K."/>
            <person name="Yoshino C."/>
            <person name="Horino A."/>
            <person name="Shiba T."/>
            <person name="Sasaki T."/>
            <person name="Hattori M."/>
        </authorList>
    </citation>
    <scope>NUCLEOTIDE SEQUENCE [LARGE SCALE GENOMIC DNA]</scope>
    <source>
        <strain evidence="12 13">HF-2</strain>
    </source>
</reference>
<keyword evidence="4 10" id="KW-0812">Transmembrane</keyword>
<evidence type="ECO:0000256" key="7">
    <source>
        <dbReference type="ARBA" id="ARBA00022989"/>
    </source>
</evidence>
<accession>Q8EUP4</accession>
<comment type="subcellular location">
    <subcellularLocation>
        <location evidence="1 10">Cell membrane</location>
        <topology evidence="1 10">Multi-pass membrane protein</topology>
    </subcellularLocation>
</comment>
<name>Q8EUP4_MALP2</name>
<dbReference type="PROSITE" id="PS50928">
    <property type="entry name" value="ABC_TM1"/>
    <property type="match status" value="1"/>
</dbReference>
<evidence type="ECO:0000256" key="2">
    <source>
        <dbReference type="ARBA" id="ARBA00022448"/>
    </source>
</evidence>
<dbReference type="InterPro" id="IPR000515">
    <property type="entry name" value="MetI-like"/>
</dbReference>
<dbReference type="InterPro" id="IPR035906">
    <property type="entry name" value="MetI-like_sf"/>
</dbReference>
<feature type="transmembrane region" description="Helical" evidence="10">
    <location>
        <begin position="300"/>
        <end position="327"/>
    </location>
</feature>
<dbReference type="InterPro" id="IPR025966">
    <property type="entry name" value="OppC_N"/>
</dbReference>
<keyword evidence="13" id="KW-1185">Reference proteome</keyword>
<dbReference type="Pfam" id="PF00528">
    <property type="entry name" value="BPD_transp_1"/>
    <property type="match status" value="1"/>
</dbReference>
<dbReference type="EMBL" id="BA000026">
    <property type="protein sequence ID" value="BAC44668.1"/>
    <property type="molecule type" value="Genomic_DNA"/>
</dbReference>
<dbReference type="FunCoup" id="Q8EUP4">
    <property type="interactions" value="171"/>
</dbReference>
<evidence type="ECO:0000256" key="9">
    <source>
        <dbReference type="ARBA" id="ARBA00024202"/>
    </source>
</evidence>
<dbReference type="STRING" id="272633.gene:10731999"/>
<feature type="transmembrane region" description="Helical" evidence="10">
    <location>
        <begin position="222"/>
        <end position="244"/>
    </location>
</feature>
<evidence type="ECO:0000256" key="3">
    <source>
        <dbReference type="ARBA" id="ARBA00022475"/>
    </source>
</evidence>
<gene>
    <name evidence="12" type="ordered locus">MYPE8770</name>
</gene>
<keyword evidence="2 10" id="KW-0813">Transport</keyword>
<evidence type="ECO:0000313" key="12">
    <source>
        <dbReference type="EMBL" id="BAC44668.1"/>
    </source>
</evidence>
<feature type="transmembrane region" description="Helical" evidence="10">
    <location>
        <begin position="184"/>
        <end position="210"/>
    </location>
</feature>
<keyword evidence="8 10" id="KW-0472">Membrane</keyword>